<reference evidence="2" key="1">
    <citation type="submission" date="2020-07" db="EMBL/GenBank/DDBJ databases">
        <title>Draft Genome Sequence of a Deep-Sea Yeast, Naganishia (Cryptococcus) liquefaciens strain N6.</title>
        <authorList>
            <person name="Han Y.W."/>
            <person name="Kajitani R."/>
            <person name="Morimoto H."/>
            <person name="Parhat M."/>
            <person name="Tsubouchi H."/>
            <person name="Bakenova O."/>
            <person name="Ogata M."/>
            <person name="Argunhan B."/>
            <person name="Aoki R."/>
            <person name="Kajiwara S."/>
            <person name="Itoh T."/>
            <person name="Iwasaki H."/>
        </authorList>
    </citation>
    <scope>NUCLEOTIDE SEQUENCE</scope>
    <source>
        <strain evidence="2">N6</strain>
    </source>
</reference>
<name>A0A8H3YGL5_9TREE</name>
<accession>A0A8H3YGL5</accession>
<evidence type="ECO:0000313" key="3">
    <source>
        <dbReference type="Proteomes" id="UP000620104"/>
    </source>
</evidence>
<protein>
    <submittedName>
        <fullName evidence="2">Uncharacterized protein</fullName>
    </submittedName>
</protein>
<feature type="compositionally biased region" description="Gly residues" evidence="1">
    <location>
        <begin position="95"/>
        <end position="104"/>
    </location>
</feature>
<feature type="region of interest" description="Disordered" evidence="1">
    <location>
        <begin position="79"/>
        <end position="245"/>
    </location>
</feature>
<feature type="region of interest" description="Disordered" evidence="1">
    <location>
        <begin position="1"/>
        <end position="61"/>
    </location>
</feature>
<feature type="compositionally biased region" description="Acidic residues" evidence="1">
    <location>
        <begin position="41"/>
        <end position="59"/>
    </location>
</feature>
<comment type="caution">
    <text evidence="2">The sequence shown here is derived from an EMBL/GenBank/DDBJ whole genome shotgun (WGS) entry which is preliminary data.</text>
</comment>
<dbReference type="EMBL" id="BLZA01000032">
    <property type="protein sequence ID" value="GHJ88990.1"/>
    <property type="molecule type" value="Genomic_DNA"/>
</dbReference>
<feature type="compositionally biased region" description="Basic and acidic residues" evidence="1">
    <location>
        <begin position="19"/>
        <end position="33"/>
    </location>
</feature>
<sequence length="451" mass="49022">MDAHPSNALPKSRQRRARRADDRARQVTKHEMENVPPEEPPHDDDDDPNDDDDDGEMTYEEQRLATIRANEQLLKELGLVTAPSIPRPPSAVARSGGGGGGGGTAKRTVPKRSRPATTTATHAAGPIRKSARLSAVQAREDRKSRPRAARNPSSLTSLSGAAGSGSEFSSGDEGPSGERAGGGRQAVTLPPGERLRIPVQSVQYAAVSEGEEGQGEDYSVVQPLPTRQGDGNGNGNGNGSGSGAGRLIFKGPFEGVFVPNLTPEEVLRGGAFGGNYYADTYSSVLKRSLNGQEDVAALPSEWTREDPSDADANRPPFRISTHLTAPERDPAVNRYGVAAGQGLKEWEKSGWIWQGDPRGWMQWYVRFYQGRRCEDDERQVQRWLNLAGPTGRFSRMLMKKIAQHPGSGGAVVDNTAVEDENVGRVLRQVCWQWGLVMDREEWRRRIEGAGL</sequence>
<gene>
    <name evidence="2" type="ORF">NliqN6_5392</name>
</gene>
<dbReference type="AlphaFoldDB" id="A0A8H3YGL5"/>
<keyword evidence="3" id="KW-1185">Reference proteome</keyword>
<dbReference type="OrthoDB" id="4850at2759"/>
<dbReference type="PANTHER" id="PTHR37948:SF1">
    <property type="entry name" value="BLL5189 PROTEIN"/>
    <property type="match status" value="1"/>
</dbReference>
<feature type="compositionally biased region" description="Low complexity" evidence="1">
    <location>
        <begin position="152"/>
        <end position="173"/>
    </location>
</feature>
<evidence type="ECO:0000256" key="1">
    <source>
        <dbReference type="SAM" id="MobiDB-lite"/>
    </source>
</evidence>
<feature type="compositionally biased region" description="Gly residues" evidence="1">
    <location>
        <begin position="230"/>
        <end position="244"/>
    </location>
</feature>
<dbReference type="PANTHER" id="PTHR37948">
    <property type="entry name" value="ZGC:113208"/>
    <property type="match status" value="1"/>
</dbReference>
<organism evidence="2 3">
    <name type="scientific">Naganishia liquefaciens</name>
    <dbReference type="NCBI Taxonomy" id="104408"/>
    <lineage>
        <taxon>Eukaryota</taxon>
        <taxon>Fungi</taxon>
        <taxon>Dikarya</taxon>
        <taxon>Basidiomycota</taxon>
        <taxon>Agaricomycotina</taxon>
        <taxon>Tremellomycetes</taxon>
        <taxon>Filobasidiales</taxon>
        <taxon>Filobasidiaceae</taxon>
        <taxon>Naganishia</taxon>
    </lineage>
</organism>
<evidence type="ECO:0000313" key="2">
    <source>
        <dbReference type="EMBL" id="GHJ88990.1"/>
    </source>
</evidence>
<proteinExistence type="predicted"/>
<dbReference type="Proteomes" id="UP000620104">
    <property type="component" value="Unassembled WGS sequence"/>
</dbReference>